<proteinExistence type="inferred from homology"/>
<evidence type="ECO:0000259" key="11">
    <source>
        <dbReference type="Pfam" id="PF01618"/>
    </source>
</evidence>
<evidence type="ECO:0000256" key="4">
    <source>
        <dbReference type="ARBA" id="ARBA00022692"/>
    </source>
</evidence>
<dbReference type="InterPro" id="IPR050790">
    <property type="entry name" value="ExbB/TolQ_transport"/>
</dbReference>
<gene>
    <name evidence="12" type="ORF">ABVT11_08310</name>
</gene>
<dbReference type="RefSeq" id="WP_345923087.1">
    <property type="nucleotide sequence ID" value="NZ_JBDIVF010000001.1"/>
</dbReference>
<evidence type="ECO:0000256" key="6">
    <source>
        <dbReference type="ARBA" id="ARBA00022989"/>
    </source>
</evidence>
<feature type="domain" description="MotA/TolQ/ExbB proton channel" evidence="11">
    <location>
        <begin position="76"/>
        <end position="181"/>
    </location>
</feature>
<evidence type="ECO:0000256" key="2">
    <source>
        <dbReference type="ARBA" id="ARBA00022448"/>
    </source>
</evidence>
<keyword evidence="5 8" id="KW-0653">Protein transport</keyword>
<comment type="subcellular location">
    <subcellularLocation>
        <location evidence="1">Cell membrane</location>
        <topology evidence="1">Multi-pass membrane protein</topology>
    </subcellularLocation>
    <subcellularLocation>
        <location evidence="8">Membrane</location>
        <topology evidence="8">Multi-pass membrane protein</topology>
    </subcellularLocation>
</comment>
<keyword evidence="7 10" id="KW-0472">Membrane</keyword>
<evidence type="ECO:0000256" key="5">
    <source>
        <dbReference type="ARBA" id="ARBA00022927"/>
    </source>
</evidence>
<feature type="transmembrane region" description="Helical" evidence="10">
    <location>
        <begin position="145"/>
        <end position="166"/>
    </location>
</feature>
<keyword evidence="3" id="KW-1003">Cell membrane</keyword>
<evidence type="ECO:0000256" key="7">
    <source>
        <dbReference type="ARBA" id="ARBA00023136"/>
    </source>
</evidence>
<feature type="region of interest" description="Disordered" evidence="9">
    <location>
        <begin position="195"/>
        <end position="215"/>
    </location>
</feature>
<keyword evidence="2 8" id="KW-0813">Transport</keyword>
<reference evidence="12 13" key="1">
    <citation type="submission" date="2024-07" db="EMBL/GenBank/DDBJ databases">
        <title>Uliginosibacterium paludis KCTC:42655.</title>
        <authorList>
            <person name="Kim M.K."/>
        </authorList>
    </citation>
    <scope>NUCLEOTIDE SEQUENCE [LARGE SCALE GENOMIC DNA]</scope>
    <source>
        <strain evidence="12 13">KCTC 42655</strain>
    </source>
</reference>
<evidence type="ECO:0000256" key="8">
    <source>
        <dbReference type="RuleBase" id="RU004057"/>
    </source>
</evidence>
<feature type="transmembrane region" description="Helical" evidence="10">
    <location>
        <begin position="6"/>
        <end position="31"/>
    </location>
</feature>
<sequence>MNFNLLHEIVLGFMVVLLLVAVAVIIERFIYYSYIERSRKRLLGLLAKGDEQAVLKETKGSSCPHARLIGGMLALKGLEKDAFESKVQALYLTQQAGVKRLLWMVDTTITLSPLLGLLGTILGIIDTFNALASQGVSDPQAVSQGIGTALFATAAGIGIAVVCLVFHNYFSERVERINEQLKVMALDQAGAVAGEGSGVRGGREPARIQPQAAAA</sequence>
<comment type="similarity">
    <text evidence="8">Belongs to the exbB/tolQ family.</text>
</comment>
<dbReference type="PANTHER" id="PTHR30625:SF15">
    <property type="entry name" value="BIOPOLYMER TRANSPORT PROTEIN EXBB"/>
    <property type="match status" value="1"/>
</dbReference>
<protein>
    <submittedName>
        <fullName evidence="12">MotA/TolQ/ExbB proton channel family protein</fullName>
    </submittedName>
</protein>
<evidence type="ECO:0000313" key="13">
    <source>
        <dbReference type="Proteomes" id="UP001548590"/>
    </source>
</evidence>
<evidence type="ECO:0000256" key="1">
    <source>
        <dbReference type="ARBA" id="ARBA00004651"/>
    </source>
</evidence>
<organism evidence="12 13">
    <name type="scientific">Uliginosibacterium paludis</name>
    <dbReference type="NCBI Taxonomy" id="1615952"/>
    <lineage>
        <taxon>Bacteria</taxon>
        <taxon>Pseudomonadati</taxon>
        <taxon>Pseudomonadota</taxon>
        <taxon>Betaproteobacteria</taxon>
        <taxon>Rhodocyclales</taxon>
        <taxon>Zoogloeaceae</taxon>
        <taxon>Uliginosibacterium</taxon>
    </lineage>
</organism>
<accession>A0ABV2CPN7</accession>
<keyword evidence="13" id="KW-1185">Reference proteome</keyword>
<dbReference type="EMBL" id="JBEWLZ010000004">
    <property type="protein sequence ID" value="MET1489828.1"/>
    <property type="molecule type" value="Genomic_DNA"/>
</dbReference>
<feature type="transmembrane region" description="Helical" evidence="10">
    <location>
        <begin position="101"/>
        <end position="125"/>
    </location>
</feature>
<dbReference type="InterPro" id="IPR002898">
    <property type="entry name" value="MotA_ExbB_proton_chnl"/>
</dbReference>
<dbReference type="Pfam" id="PF01618">
    <property type="entry name" value="MotA_ExbB"/>
    <property type="match status" value="1"/>
</dbReference>
<keyword evidence="6 10" id="KW-1133">Transmembrane helix</keyword>
<name>A0ABV2CPN7_9RHOO</name>
<evidence type="ECO:0000256" key="9">
    <source>
        <dbReference type="SAM" id="MobiDB-lite"/>
    </source>
</evidence>
<evidence type="ECO:0000256" key="3">
    <source>
        <dbReference type="ARBA" id="ARBA00022475"/>
    </source>
</evidence>
<comment type="caution">
    <text evidence="12">The sequence shown here is derived from an EMBL/GenBank/DDBJ whole genome shotgun (WGS) entry which is preliminary data.</text>
</comment>
<evidence type="ECO:0000256" key="10">
    <source>
        <dbReference type="SAM" id="Phobius"/>
    </source>
</evidence>
<dbReference type="PANTHER" id="PTHR30625">
    <property type="entry name" value="PROTEIN TOLQ"/>
    <property type="match status" value="1"/>
</dbReference>
<evidence type="ECO:0000313" key="12">
    <source>
        <dbReference type="EMBL" id="MET1489828.1"/>
    </source>
</evidence>
<keyword evidence="4 10" id="KW-0812">Transmembrane</keyword>
<dbReference type="Proteomes" id="UP001548590">
    <property type="component" value="Unassembled WGS sequence"/>
</dbReference>